<dbReference type="PANTHER" id="PTHR46986">
    <property type="entry name" value="ENDORIBONUCLEASE YBEY, CHLOROPLASTIC"/>
    <property type="match status" value="1"/>
</dbReference>
<dbReference type="NCBIfam" id="TIGR00043">
    <property type="entry name" value="rRNA maturation RNase YbeY"/>
    <property type="match status" value="1"/>
</dbReference>
<gene>
    <name evidence="7" type="primary">ybeY</name>
    <name evidence="8" type="ORF">A2160_05805</name>
</gene>
<comment type="similarity">
    <text evidence="1 7">Belongs to the endoribonuclease YbeY family.</text>
</comment>
<dbReference type="STRING" id="1797457.A2160_05805"/>
<keyword evidence="6 7" id="KW-0862">Zinc</keyword>
<keyword evidence="2 7" id="KW-0540">Nuclease</keyword>
<dbReference type="Proteomes" id="UP000177006">
    <property type="component" value="Unassembled WGS sequence"/>
</dbReference>
<dbReference type="GO" id="GO:0008270">
    <property type="term" value="F:zinc ion binding"/>
    <property type="evidence" value="ECO:0007669"/>
    <property type="project" value="UniProtKB-UniRule"/>
</dbReference>
<accession>A0A1F5E6D5</accession>
<protein>
    <recommendedName>
        <fullName evidence="7">Endoribonuclease YbeY</fullName>
        <ecNumber evidence="7">3.1.-.-</ecNumber>
    </recommendedName>
</protein>
<feature type="binding site" evidence="7">
    <location>
        <position position="134"/>
    </location>
    <ligand>
        <name>Zn(2+)</name>
        <dbReference type="ChEBI" id="CHEBI:29105"/>
        <note>catalytic</note>
    </ligand>
</feature>
<keyword evidence="7" id="KW-0963">Cytoplasm</keyword>
<keyword evidence="3 7" id="KW-0479">Metal-binding</keyword>
<keyword evidence="7" id="KW-0690">Ribosome biogenesis</keyword>
<reference evidence="8 9" key="1">
    <citation type="journal article" date="2016" name="Nat. Commun.">
        <title>Thousands of microbial genomes shed light on interconnected biogeochemical processes in an aquifer system.</title>
        <authorList>
            <person name="Anantharaman K."/>
            <person name="Brown C.T."/>
            <person name="Hug L.A."/>
            <person name="Sharon I."/>
            <person name="Castelle C.J."/>
            <person name="Probst A.J."/>
            <person name="Thomas B.C."/>
            <person name="Singh A."/>
            <person name="Wilkins M.J."/>
            <person name="Karaoz U."/>
            <person name="Brodie E.L."/>
            <person name="Williams K.H."/>
            <person name="Hubbard S.S."/>
            <person name="Banfield J.F."/>
        </authorList>
    </citation>
    <scope>NUCLEOTIDE SEQUENCE [LARGE SCALE GENOMIC DNA]</scope>
</reference>
<evidence type="ECO:0000256" key="4">
    <source>
        <dbReference type="ARBA" id="ARBA00022759"/>
    </source>
</evidence>
<sequence>MLKVIFSGSSRYPVLRRRIKKAIEETLRQQKIEGQIELGVTFVGDRKMKQLNKKFMGKKETTDVLSFPLRETVKTLNDEAAEFVDYPDELWRLGDVVVSYPQARRQAQQHNILVDEEIDFLVKHGVLHLLGIHHEE</sequence>
<organism evidence="8 9">
    <name type="scientific">Candidatus Beckwithbacteria bacterium RBG_13_42_9</name>
    <dbReference type="NCBI Taxonomy" id="1797457"/>
    <lineage>
        <taxon>Bacteria</taxon>
        <taxon>Candidatus Beckwithiibacteriota</taxon>
    </lineage>
</organism>
<name>A0A1F5E6D5_9BACT</name>
<evidence type="ECO:0000256" key="3">
    <source>
        <dbReference type="ARBA" id="ARBA00022723"/>
    </source>
</evidence>
<dbReference type="SUPFAM" id="SSF55486">
    <property type="entry name" value="Metalloproteases ('zincins'), catalytic domain"/>
    <property type="match status" value="1"/>
</dbReference>
<evidence type="ECO:0000313" key="9">
    <source>
        <dbReference type="Proteomes" id="UP000177006"/>
    </source>
</evidence>
<comment type="function">
    <text evidence="7">Single strand-specific metallo-endoribonuclease involved in late-stage 70S ribosome quality control and in maturation of the 3' terminus of the 16S rRNA.</text>
</comment>
<feature type="binding site" evidence="7">
    <location>
        <position position="124"/>
    </location>
    <ligand>
        <name>Zn(2+)</name>
        <dbReference type="ChEBI" id="CHEBI:29105"/>
        <note>catalytic</note>
    </ligand>
</feature>
<evidence type="ECO:0000256" key="5">
    <source>
        <dbReference type="ARBA" id="ARBA00022801"/>
    </source>
</evidence>
<evidence type="ECO:0000313" key="8">
    <source>
        <dbReference type="EMBL" id="OGD62870.1"/>
    </source>
</evidence>
<dbReference type="PANTHER" id="PTHR46986:SF1">
    <property type="entry name" value="ENDORIBONUCLEASE YBEY, CHLOROPLASTIC"/>
    <property type="match status" value="1"/>
</dbReference>
<evidence type="ECO:0000256" key="7">
    <source>
        <dbReference type="HAMAP-Rule" id="MF_00009"/>
    </source>
</evidence>
<keyword evidence="7" id="KW-0698">rRNA processing</keyword>
<comment type="caution">
    <text evidence="8">The sequence shown here is derived from an EMBL/GenBank/DDBJ whole genome shotgun (WGS) entry which is preliminary data.</text>
</comment>
<dbReference type="AlphaFoldDB" id="A0A1F5E6D5"/>
<proteinExistence type="inferred from homology"/>
<keyword evidence="5 7" id="KW-0378">Hydrolase</keyword>
<evidence type="ECO:0000256" key="6">
    <source>
        <dbReference type="ARBA" id="ARBA00022833"/>
    </source>
</evidence>
<comment type="subcellular location">
    <subcellularLocation>
        <location evidence="7">Cytoplasm</location>
    </subcellularLocation>
</comment>
<dbReference type="InterPro" id="IPR002036">
    <property type="entry name" value="YbeY"/>
</dbReference>
<comment type="cofactor">
    <cofactor evidence="7">
        <name>Zn(2+)</name>
        <dbReference type="ChEBI" id="CHEBI:29105"/>
    </cofactor>
    <text evidence="7">Binds 1 zinc ion.</text>
</comment>
<dbReference type="Pfam" id="PF02130">
    <property type="entry name" value="YbeY"/>
    <property type="match status" value="1"/>
</dbReference>
<dbReference type="EMBL" id="MEZK01000015">
    <property type="protein sequence ID" value="OGD62870.1"/>
    <property type="molecule type" value="Genomic_DNA"/>
</dbReference>
<dbReference type="GO" id="GO:0004222">
    <property type="term" value="F:metalloendopeptidase activity"/>
    <property type="evidence" value="ECO:0007669"/>
    <property type="project" value="InterPro"/>
</dbReference>
<dbReference type="HAMAP" id="MF_00009">
    <property type="entry name" value="Endoribonucl_YbeY"/>
    <property type="match status" value="1"/>
</dbReference>
<dbReference type="InterPro" id="IPR023091">
    <property type="entry name" value="MetalPrtase_cat_dom_sf_prd"/>
</dbReference>
<evidence type="ECO:0000256" key="2">
    <source>
        <dbReference type="ARBA" id="ARBA00022722"/>
    </source>
</evidence>
<keyword evidence="4 7" id="KW-0255">Endonuclease</keyword>
<evidence type="ECO:0000256" key="1">
    <source>
        <dbReference type="ARBA" id="ARBA00010875"/>
    </source>
</evidence>
<dbReference type="GO" id="GO:0005737">
    <property type="term" value="C:cytoplasm"/>
    <property type="evidence" value="ECO:0007669"/>
    <property type="project" value="UniProtKB-SubCell"/>
</dbReference>
<dbReference type="Gene3D" id="3.40.390.30">
    <property type="entry name" value="Metalloproteases ('zincins'), catalytic domain"/>
    <property type="match status" value="1"/>
</dbReference>
<dbReference type="EC" id="3.1.-.-" evidence="7"/>
<feature type="binding site" evidence="7">
    <location>
        <position position="128"/>
    </location>
    <ligand>
        <name>Zn(2+)</name>
        <dbReference type="ChEBI" id="CHEBI:29105"/>
        <note>catalytic</note>
    </ligand>
</feature>
<dbReference type="GO" id="GO:0004521">
    <property type="term" value="F:RNA endonuclease activity"/>
    <property type="evidence" value="ECO:0007669"/>
    <property type="project" value="UniProtKB-UniRule"/>
</dbReference>
<dbReference type="GO" id="GO:0006364">
    <property type="term" value="P:rRNA processing"/>
    <property type="evidence" value="ECO:0007669"/>
    <property type="project" value="UniProtKB-UniRule"/>
</dbReference>